<dbReference type="Gene3D" id="2.160.20.10">
    <property type="entry name" value="Single-stranded right-handed beta-helix, Pectin lyase-like"/>
    <property type="match status" value="1"/>
</dbReference>
<comment type="catalytic activity">
    <reaction evidence="5">
        <text>[(1-&gt;4)-alpha-D-galacturonosyl methyl ester](n) + n H2O = [(1-&gt;4)-alpha-D-galacturonosyl](n) + n methanol + n H(+)</text>
        <dbReference type="Rhea" id="RHEA:22380"/>
        <dbReference type="Rhea" id="RHEA-COMP:14570"/>
        <dbReference type="Rhea" id="RHEA-COMP:14573"/>
        <dbReference type="ChEBI" id="CHEBI:15377"/>
        <dbReference type="ChEBI" id="CHEBI:15378"/>
        <dbReference type="ChEBI" id="CHEBI:17790"/>
        <dbReference type="ChEBI" id="CHEBI:140522"/>
        <dbReference type="ChEBI" id="CHEBI:140523"/>
        <dbReference type="EC" id="3.1.1.11"/>
    </reaction>
</comment>
<reference evidence="7 8" key="1">
    <citation type="submission" date="2023-07" db="EMBL/GenBank/DDBJ databases">
        <title>Functional and genomic diversity of the sorghum phyllosphere microbiome.</title>
        <authorList>
            <person name="Shade A."/>
        </authorList>
    </citation>
    <scope>NUCLEOTIDE SEQUENCE [LARGE SCALE GENOMIC DNA]</scope>
    <source>
        <strain evidence="7 8">SORGH_AS_0892</strain>
    </source>
</reference>
<keyword evidence="3 5" id="KW-0063">Aspartyl esterase</keyword>
<dbReference type="Proteomes" id="UP001244640">
    <property type="component" value="Unassembled WGS sequence"/>
</dbReference>
<proteinExistence type="inferred from homology"/>
<dbReference type="RefSeq" id="WP_307184552.1">
    <property type="nucleotide sequence ID" value="NZ_JAUTBA010000001.1"/>
</dbReference>
<evidence type="ECO:0000256" key="1">
    <source>
        <dbReference type="ARBA" id="ARBA00008891"/>
    </source>
</evidence>
<sequence>MRATILSLFLIPFFLFAVDIKRYDFTVAADGTGDFTTVQDAVNAVPDFRKKETKIFIKNGTYREKIIVPGSKQFVTLIGEDKFRTVISYDDYAQKKNRFGEEMGTSGSATFYCYGDDFTAINLSFENVSGPVGQAVAAWIAGDRNLFLHCRFLGFQDTLYTYGKGARQFYFQCYIEGTVDFIFGASTAWFEDCELHCKNSGYITAAATPEQADFGYIFNNCKVTGNKDTNSFYLGRPWRPYAKVIFMNCNLPEFIESKGWHNWGKESNEKTAYFAEYNSKGAGSMSQSRVKWSHILTDREVKNITIPHIFKDWTPNLSFDSVSDAR</sequence>
<dbReference type="InterPro" id="IPR011050">
    <property type="entry name" value="Pectin_lyase_fold/virulence"/>
</dbReference>
<comment type="caution">
    <text evidence="7">The sequence shown here is derived from an EMBL/GenBank/DDBJ whole genome shotgun (WGS) entry which is preliminary data.</text>
</comment>
<evidence type="ECO:0000256" key="4">
    <source>
        <dbReference type="PROSITE-ProRule" id="PRU10040"/>
    </source>
</evidence>
<evidence type="ECO:0000259" key="6">
    <source>
        <dbReference type="Pfam" id="PF01095"/>
    </source>
</evidence>
<comment type="pathway">
    <text evidence="5">Glycan metabolism; pectin degradation; 2-dehydro-3-deoxy-D-gluconate from pectin: step 1/5.</text>
</comment>
<evidence type="ECO:0000256" key="5">
    <source>
        <dbReference type="RuleBase" id="RU000589"/>
    </source>
</evidence>
<evidence type="ECO:0000313" key="7">
    <source>
        <dbReference type="EMBL" id="MDQ1148521.1"/>
    </source>
</evidence>
<accession>A0ABU0U0N5</accession>
<comment type="similarity">
    <text evidence="1">Belongs to the pectinesterase family.</text>
</comment>
<dbReference type="InterPro" id="IPR012334">
    <property type="entry name" value="Pectin_lyas_fold"/>
</dbReference>
<dbReference type="InterPro" id="IPR000070">
    <property type="entry name" value="Pectinesterase_cat"/>
</dbReference>
<keyword evidence="8" id="KW-1185">Reference proteome</keyword>
<dbReference type="SUPFAM" id="SSF51126">
    <property type="entry name" value="Pectin lyase-like"/>
    <property type="match status" value="1"/>
</dbReference>
<gene>
    <name evidence="7" type="ORF">QE382_000505</name>
</gene>
<feature type="active site" evidence="4">
    <location>
        <position position="180"/>
    </location>
</feature>
<evidence type="ECO:0000256" key="2">
    <source>
        <dbReference type="ARBA" id="ARBA00022801"/>
    </source>
</evidence>
<evidence type="ECO:0000313" key="8">
    <source>
        <dbReference type="Proteomes" id="UP001244640"/>
    </source>
</evidence>
<dbReference type="PANTHER" id="PTHR31321">
    <property type="entry name" value="ACYL-COA THIOESTER HYDROLASE YBHC-RELATED"/>
    <property type="match status" value="1"/>
</dbReference>
<dbReference type="InterPro" id="IPR033131">
    <property type="entry name" value="Pectinesterase_Asp_AS"/>
</dbReference>
<dbReference type="Pfam" id="PF01095">
    <property type="entry name" value="Pectinesterase"/>
    <property type="match status" value="1"/>
</dbReference>
<dbReference type="EC" id="3.1.1.11" evidence="5"/>
<dbReference type="PANTHER" id="PTHR31321:SF57">
    <property type="entry name" value="PECTINESTERASE 53-RELATED"/>
    <property type="match status" value="1"/>
</dbReference>
<evidence type="ECO:0000256" key="3">
    <source>
        <dbReference type="ARBA" id="ARBA00023085"/>
    </source>
</evidence>
<dbReference type="PROSITE" id="PS00503">
    <property type="entry name" value="PECTINESTERASE_2"/>
    <property type="match status" value="1"/>
</dbReference>
<name>A0ABU0U0N5_9SPHI</name>
<protein>
    <recommendedName>
        <fullName evidence="5">Pectinesterase</fullName>
        <ecNumber evidence="5">3.1.1.11</ecNumber>
    </recommendedName>
</protein>
<dbReference type="EMBL" id="JAUTBA010000001">
    <property type="protein sequence ID" value="MDQ1148521.1"/>
    <property type="molecule type" value="Genomic_DNA"/>
</dbReference>
<dbReference type="GO" id="GO:0030599">
    <property type="term" value="F:pectinesterase activity"/>
    <property type="evidence" value="ECO:0007669"/>
    <property type="project" value="UniProtKB-EC"/>
</dbReference>
<feature type="domain" description="Pectinesterase catalytic" evidence="6">
    <location>
        <begin position="25"/>
        <end position="305"/>
    </location>
</feature>
<organism evidence="7 8">
    <name type="scientific">Sphingobacterium zeae</name>
    <dbReference type="NCBI Taxonomy" id="1776859"/>
    <lineage>
        <taxon>Bacteria</taxon>
        <taxon>Pseudomonadati</taxon>
        <taxon>Bacteroidota</taxon>
        <taxon>Sphingobacteriia</taxon>
        <taxon>Sphingobacteriales</taxon>
        <taxon>Sphingobacteriaceae</taxon>
        <taxon>Sphingobacterium</taxon>
    </lineage>
</organism>
<keyword evidence="2 5" id="KW-0378">Hydrolase</keyword>